<feature type="domain" description="S1 motif" evidence="9">
    <location>
        <begin position="623"/>
        <end position="703"/>
    </location>
</feature>
<dbReference type="FunFam" id="2.40.50.140:FF:000219">
    <property type="entry name" value="Ribonuclease R"/>
    <property type="match status" value="1"/>
</dbReference>
<keyword evidence="11" id="KW-1185">Reference proteome</keyword>
<dbReference type="SMART" id="SM00316">
    <property type="entry name" value="S1"/>
    <property type="match status" value="1"/>
</dbReference>
<dbReference type="InterPro" id="IPR022966">
    <property type="entry name" value="RNase_II/R_CS"/>
</dbReference>
<comment type="subcellular location">
    <subcellularLocation>
        <location evidence="2 8">Cytoplasm</location>
    </subcellularLocation>
</comment>
<evidence type="ECO:0000256" key="7">
    <source>
        <dbReference type="ARBA" id="ARBA00022884"/>
    </source>
</evidence>
<dbReference type="SMART" id="SM00955">
    <property type="entry name" value="RNB"/>
    <property type="match status" value="1"/>
</dbReference>
<keyword evidence="4 8" id="KW-0540">Nuclease</keyword>
<evidence type="ECO:0000256" key="3">
    <source>
        <dbReference type="ARBA" id="ARBA00022490"/>
    </source>
</evidence>
<reference evidence="10 11" key="1">
    <citation type="submission" date="2015-09" db="EMBL/GenBank/DDBJ databases">
        <title>Genome sequence of Oxobacter pfennigii DSM 3222.</title>
        <authorList>
            <person name="Poehlein A."/>
            <person name="Bengelsdorf F.R."/>
            <person name="Schiel-Bengelsdorf B."/>
            <person name="Duerre P."/>
            <person name="Daniel R."/>
        </authorList>
    </citation>
    <scope>NUCLEOTIDE SEQUENCE [LARGE SCALE GENOMIC DNA]</scope>
    <source>
        <strain evidence="10 11">DSM 3222</strain>
    </source>
</reference>
<dbReference type="PROSITE" id="PS50126">
    <property type="entry name" value="S1"/>
    <property type="match status" value="1"/>
</dbReference>
<gene>
    <name evidence="8 10" type="primary">rnr</name>
    <name evidence="10" type="ORF">OXPF_11320</name>
</gene>
<dbReference type="GO" id="GO:0006402">
    <property type="term" value="P:mRNA catabolic process"/>
    <property type="evidence" value="ECO:0007669"/>
    <property type="project" value="TreeGrafter"/>
</dbReference>
<dbReference type="InterPro" id="IPR013223">
    <property type="entry name" value="RNase_B_OB_dom"/>
</dbReference>
<dbReference type="GO" id="GO:0008859">
    <property type="term" value="F:exoribonuclease II activity"/>
    <property type="evidence" value="ECO:0007669"/>
    <property type="project" value="UniProtKB-UniRule"/>
</dbReference>
<dbReference type="OrthoDB" id="9764149at2"/>
<dbReference type="GO" id="GO:0003723">
    <property type="term" value="F:RNA binding"/>
    <property type="evidence" value="ECO:0007669"/>
    <property type="project" value="UniProtKB-UniRule"/>
</dbReference>
<comment type="caution">
    <text evidence="10">The sequence shown here is derived from an EMBL/GenBank/DDBJ whole genome shotgun (WGS) entry which is preliminary data.</text>
</comment>
<dbReference type="STRING" id="36849.OXPF_11320"/>
<dbReference type="PANTHER" id="PTHR23355">
    <property type="entry name" value="RIBONUCLEASE"/>
    <property type="match status" value="1"/>
</dbReference>
<dbReference type="PATRIC" id="fig|36849.3.peg.1210"/>
<dbReference type="InterPro" id="IPR040476">
    <property type="entry name" value="CSD2"/>
</dbReference>
<keyword evidence="3 8" id="KW-0963">Cytoplasm</keyword>
<evidence type="ECO:0000313" key="11">
    <source>
        <dbReference type="Proteomes" id="UP000050326"/>
    </source>
</evidence>
<organism evidence="10 11">
    <name type="scientific">Oxobacter pfennigii</name>
    <dbReference type="NCBI Taxonomy" id="36849"/>
    <lineage>
        <taxon>Bacteria</taxon>
        <taxon>Bacillati</taxon>
        <taxon>Bacillota</taxon>
        <taxon>Clostridia</taxon>
        <taxon>Eubacteriales</taxon>
        <taxon>Clostridiaceae</taxon>
        <taxon>Oxobacter</taxon>
    </lineage>
</organism>
<evidence type="ECO:0000313" key="10">
    <source>
        <dbReference type="EMBL" id="KPU45240.1"/>
    </source>
</evidence>
<keyword evidence="7 8" id="KW-0694">RNA-binding</keyword>
<dbReference type="Pfam" id="PF00773">
    <property type="entry name" value="RNB"/>
    <property type="match status" value="1"/>
</dbReference>
<keyword evidence="6 8" id="KW-0269">Exonuclease</keyword>
<dbReference type="NCBIfam" id="TIGR02063">
    <property type="entry name" value="RNase_R"/>
    <property type="match status" value="1"/>
</dbReference>
<keyword evidence="5 8" id="KW-0378">Hydrolase</keyword>
<dbReference type="EC" id="3.1.13.1" evidence="8"/>
<comment type="function">
    <text evidence="8">3'-5' exoribonuclease that releases 5'-nucleoside monophosphates and is involved in maturation of structured RNAs.</text>
</comment>
<dbReference type="PROSITE" id="PS01175">
    <property type="entry name" value="RIBONUCLEASE_II"/>
    <property type="match status" value="1"/>
</dbReference>
<dbReference type="InterPro" id="IPR050180">
    <property type="entry name" value="RNR_Ribonuclease"/>
</dbReference>
<dbReference type="InterPro" id="IPR004476">
    <property type="entry name" value="RNase_II/RNase_R"/>
</dbReference>
<evidence type="ECO:0000259" key="9">
    <source>
        <dbReference type="PROSITE" id="PS50126"/>
    </source>
</evidence>
<evidence type="ECO:0000256" key="8">
    <source>
        <dbReference type="HAMAP-Rule" id="MF_01895"/>
    </source>
</evidence>
<dbReference type="InterPro" id="IPR011129">
    <property type="entry name" value="CSD"/>
</dbReference>
<name>A0A0N8NTM4_9CLOT</name>
<dbReference type="PANTHER" id="PTHR23355:SF9">
    <property type="entry name" value="DIS3-LIKE EXONUCLEASE 2"/>
    <property type="match status" value="1"/>
</dbReference>
<dbReference type="Pfam" id="PF17876">
    <property type="entry name" value="CSD2"/>
    <property type="match status" value="1"/>
</dbReference>
<protein>
    <recommendedName>
        <fullName evidence="8">Ribonuclease R</fullName>
        <shortName evidence="8">RNase R</shortName>
        <ecNumber evidence="8">3.1.13.1</ecNumber>
    </recommendedName>
</protein>
<dbReference type="SMART" id="SM00357">
    <property type="entry name" value="CSP"/>
    <property type="match status" value="2"/>
</dbReference>
<dbReference type="InterPro" id="IPR012340">
    <property type="entry name" value="NA-bd_OB-fold"/>
</dbReference>
<dbReference type="AlphaFoldDB" id="A0A0N8NTM4"/>
<evidence type="ECO:0000256" key="6">
    <source>
        <dbReference type="ARBA" id="ARBA00022839"/>
    </source>
</evidence>
<dbReference type="FunFam" id="2.40.50.140:FF:000213">
    <property type="entry name" value="Ribonuclease R"/>
    <property type="match status" value="1"/>
</dbReference>
<sequence>MKNKEDILNFMKESAYNPMLADQMAELFEVKKSERSSFYEMLNEMEAEGLIIKTRKNRYGVPERMNLVVGKLQGHQKGFGFIIPDDENMVDIYISADSMNGAMNNDRVIGKITKSKEGGKRAEGEIIRIIKRATNQVIGTFESNNHFGFVIPDDKRISQDIFVPKTEINGAETGHKVVVEITKWPEPRRNPEGKIIEILGHKGQPGIDILSVIRKYGLPEEFPEDVQSAAEAISETIPQREYERREDLRNLKIVTIDGEDAKDLDDAVSIEKLSNGNYKLGVHIADVSYYVRENDPIDKEAQIRGTSVYLIDRVVPMLPKKLSNGICSLNPKVDRLTMTCMMEIDGAGKVVDHRIFESIIKTNERMTYTDVTKILKDNDPEVTKRYDYLIDDFKLMEELCGILRKKRMARGSIDFDFPESKITLDDRGKPIDVRPYTREIANMVIEEFMLVANETVAEHMYWTELPFIYRIHEDPDPDKMEAFNEFIHNFGYYVKGISDIHPKALQDIIQKVAGKKEEVIINTLMLRSLRKAKYSPECLGHFGLAAKYYTHFTSPIRRYPDLTIHRIIREFLNDSLTDKRIKKLEGFVKYAAKQSSETEITATEAEREVDDLKKAEYMQDRIGEVYDGIITSVTPFGMFVELENTIEGLVHVSSLVDDYYFHDEKHHSFIGEVKRKIYRLGDLVKIKVSKVNVDERTIDFVLEE</sequence>
<dbReference type="HAMAP" id="MF_01895">
    <property type="entry name" value="RNase_R"/>
    <property type="match status" value="1"/>
</dbReference>
<dbReference type="RefSeq" id="WP_083479709.1">
    <property type="nucleotide sequence ID" value="NZ_LKET01000026.1"/>
</dbReference>
<dbReference type="GO" id="GO:0005829">
    <property type="term" value="C:cytosol"/>
    <property type="evidence" value="ECO:0007669"/>
    <property type="project" value="TreeGrafter"/>
</dbReference>
<accession>A0A0N8NTM4</accession>
<evidence type="ECO:0000256" key="5">
    <source>
        <dbReference type="ARBA" id="ARBA00022801"/>
    </source>
</evidence>
<dbReference type="InterPro" id="IPR001900">
    <property type="entry name" value="RNase_II/R"/>
</dbReference>
<dbReference type="Proteomes" id="UP000050326">
    <property type="component" value="Unassembled WGS sequence"/>
</dbReference>
<comment type="similarity">
    <text evidence="8">Belongs to the RNR ribonuclease family. RNase R subfamily.</text>
</comment>
<dbReference type="Pfam" id="PF08206">
    <property type="entry name" value="OB_RNB"/>
    <property type="match status" value="1"/>
</dbReference>
<dbReference type="SUPFAM" id="SSF50249">
    <property type="entry name" value="Nucleic acid-binding proteins"/>
    <property type="match status" value="4"/>
</dbReference>
<comment type="catalytic activity">
    <reaction evidence="1 8">
        <text>Exonucleolytic cleavage in the 3'- to 5'-direction to yield nucleoside 5'-phosphates.</text>
        <dbReference type="EC" id="3.1.13.1"/>
    </reaction>
</comment>
<dbReference type="CDD" id="cd04471">
    <property type="entry name" value="S1_RNase_R"/>
    <property type="match status" value="1"/>
</dbReference>
<dbReference type="Gene3D" id="2.40.50.140">
    <property type="entry name" value="Nucleic acid-binding proteins"/>
    <property type="match status" value="3"/>
</dbReference>
<dbReference type="EMBL" id="LKET01000026">
    <property type="protein sequence ID" value="KPU45240.1"/>
    <property type="molecule type" value="Genomic_DNA"/>
</dbReference>
<evidence type="ECO:0000256" key="1">
    <source>
        <dbReference type="ARBA" id="ARBA00001849"/>
    </source>
</evidence>
<proteinExistence type="inferred from homology"/>
<dbReference type="InterPro" id="IPR003029">
    <property type="entry name" value="S1_domain"/>
</dbReference>
<evidence type="ECO:0000256" key="2">
    <source>
        <dbReference type="ARBA" id="ARBA00004496"/>
    </source>
</evidence>
<dbReference type="InterPro" id="IPR011805">
    <property type="entry name" value="RNase_R"/>
</dbReference>
<dbReference type="NCBIfam" id="TIGR00358">
    <property type="entry name" value="3_prime_RNase"/>
    <property type="match status" value="1"/>
</dbReference>
<dbReference type="Pfam" id="PF00575">
    <property type="entry name" value="S1"/>
    <property type="match status" value="1"/>
</dbReference>
<evidence type="ECO:0000256" key="4">
    <source>
        <dbReference type="ARBA" id="ARBA00022722"/>
    </source>
</evidence>